<keyword evidence="2" id="KW-0433">Leucine-rich repeat</keyword>
<keyword evidence="4" id="KW-0732">Signal</keyword>
<evidence type="ECO:0000256" key="8">
    <source>
        <dbReference type="ARBA" id="ARBA00023170"/>
    </source>
</evidence>
<dbReference type="AlphaFoldDB" id="A0A5J4ZV00"/>
<dbReference type="OrthoDB" id="4062651at2759"/>
<comment type="subcellular location">
    <subcellularLocation>
        <location evidence="1">Membrane</location>
        <topology evidence="1">Single-pass membrane protein</topology>
    </subcellularLocation>
</comment>
<dbReference type="GO" id="GO:0016020">
    <property type="term" value="C:membrane"/>
    <property type="evidence" value="ECO:0007669"/>
    <property type="project" value="UniProtKB-SubCell"/>
</dbReference>
<dbReference type="InterPro" id="IPR017441">
    <property type="entry name" value="Protein_kinase_ATP_BS"/>
</dbReference>
<accession>A0A5J4ZV00</accession>
<feature type="binding site" evidence="10">
    <location>
        <position position="464"/>
    </location>
    <ligand>
        <name>ATP</name>
        <dbReference type="ChEBI" id="CHEBI:30616"/>
    </ligand>
</feature>
<keyword evidence="3" id="KW-0812">Transmembrane</keyword>
<sequence>MESWNSSSSPCDWPEIGCINGTVTEIIIQGTYKVEIIPPSICDLKNLTQIHLAYHAIKGGFPTILYNCSKLEYLDLQFNDFDGPIPDDIYRMSNLRYMDLGANQFTNIPAAIGRLSKLKELFIDGNALNCSIPKEIGKLSNLEALNMGYNQFVQATIPMELGQLKKLKYLWIKYSNLIGEIPETIGNLSSVEEVDLSGNLLNGSIPGGLFRLKNLRSVFLQENKLSGDIPETIGNLSSVEEVDLSGNLLNGSIPGGLFRLKNLRSVFLQENKLSGDIPVEAFNWAGIVLSRNNLTISLREDDYSGPYSSKNLQLCGNQLSRRIPYALQTNECTCKFFDNAKLCVPGGIYDFKQRVPSGNSNSKIGDIAPPIIFLVTSSFFLFLAKHWLRRKQPENGVANYKLTRRKQLENSIADWELIWFQRLDFTESDILLGLTDNNRIGNGGSGTVYLIVIHATGTSVAVKKRSVRTLQNGPGGTMKRVIPLLTLLMRRSRNHATWEK</sequence>
<dbReference type="SUPFAM" id="SSF56112">
    <property type="entry name" value="Protein kinase-like (PK-like)"/>
    <property type="match status" value="1"/>
</dbReference>
<keyword evidence="10" id="KW-0067">ATP-binding</keyword>
<name>A0A5J4ZV00_9ASTE</name>
<evidence type="ECO:0000256" key="9">
    <source>
        <dbReference type="ARBA" id="ARBA00023180"/>
    </source>
</evidence>
<dbReference type="GO" id="GO:0051707">
    <property type="term" value="P:response to other organism"/>
    <property type="evidence" value="ECO:0007669"/>
    <property type="project" value="UniProtKB-ARBA"/>
</dbReference>
<dbReference type="Pfam" id="PF13855">
    <property type="entry name" value="LRR_8"/>
    <property type="match status" value="1"/>
</dbReference>
<keyword evidence="8" id="KW-0675">Receptor</keyword>
<keyword evidence="9" id="KW-0325">Glycoprotein</keyword>
<keyword evidence="13" id="KW-1185">Reference proteome</keyword>
<evidence type="ECO:0000256" key="2">
    <source>
        <dbReference type="ARBA" id="ARBA00022614"/>
    </source>
</evidence>
<feature type="domain" description="Disease resistance R13L4/SHOC-2-like LRR" evidence="11">
    <location>
        <begin position="66"/>
        <end position="174"/>
    </location>
</feature>
<keyword evidence="6" id="KW-1133">Transmembrane helix</keyword>
<dbReference type="PANTHER" id="PTHR48010:SF96">
    <property type="entry name" value="OS05G0595800 PROTEIN"/>
    <property type="match status" value="1"/>
</dbReference>
<dbReference type="Pfam" id="PF00560">
    <property type="entry name" value="LRR_1"/>
    <property type="match status" value="1"/>
</dbReference>
<evidence type="ECO:0000256" key="1">
    <source>
        <dbReference type="ARBA" id="ARBA00004167"/>
    </source>
</evidence>
<evidence type="ECO:0000259" key="11">
    <source>
        <dbReference type="Pfam" id="PF23598"/>
    </source>
</evidence>
<evidence type="ECO:0000313" key="12">
    <source>
        <dbReference type="EMBL" id="KAA8521859.1"/>
    </source>
</evidence>
<dbReference type="Proteomes" id="UP000325577">
    <property type="component" value="Linkage Group LG5"/>
</dbReference>
<protein>
    <recommendedName>
        <fullName evidence="11">Disease resistance R13L4/SHOC-2-like LRR domain-containing protein</fullName>
    </recommendedName>
</protein>
<evidence type="ECO:0000256" key="6">
    <source>
        <dbReference type="ARBA" id="ARBA00022989"/>
    </source>
</evidence>
<evidence type="ECO:0000256" key="5">
    <source>
        <dbReference type="ARBA" id="ARBA00022737"/>
    </source>
</evidence>
<evidence type="ECO:0000256" key="7">
    <source>
        <dbReference type="ARBA" id="ARBA00023136"/>
    </source>
</evidence>
<organism evidence="12 13">
    <name type="scientific">Nyssa sinensis</name>
    <dbReference type="NCBI Taxonomy" id="561372"/>
    <lineage>
        <taxon>Eukaryota</taxon>
        <taxon>Viridiplantae</taxon>
        <taxon>Streptophyta</taxon>
        <taxon>Embryophyta</taxon>
        <taxon>Tracheophyta</taxon>
        <taxon>Spermatophyta</taxon>
        <taxon>Magnoliopsida</taxon>
        <taxon>eudicotyledons</taxon>
        <taxon>Gunneridae</taxon>
        <taxon>Pentapetalae</taxon>
        <taxon>asterids</taxon>
        <taxon>Cornales</taxon>
        <taxon>Nyssaceae</taxon>
        <taxon>Nyssa</taxon>
    </lineage>
</organism>
<dbReference type="FunFam" id="3.80.10.10:FF:001678">
    <property type="entry name" value="Calmodulin-binding receptor kinase CaMRLK"/>
    <property type="match status" value="1"/>
</dbReference>
<evidence type="ECO:0000256" key="4">
    <source>
        <dbReference type="ARBA" id="ARBA00022729"/>
    </source>
</evidence>
<dbReference type="PANTHER" id="PTHR48010">
    <property type="entry name" value="OS05G0588300 PROTEIN"/>
    <property type="match status" value="1"/>
</dbReference>
<dbReference type="GO" id="GO:0006952">
    <property type="term" value="P:defense response"/>
    <property type="evidence" value="ECO:0007669"/>
    <property type="project" value="UniProtKB-ARBA"/>
</dbReference>
<dbReference type="SUPFAM" id="SSF52058">
    <property type="entry name" value="L domain-like"/>
    <property type="match status" value="1"/>
</dbReference>
<dbReference type="GO" id="GO:0005524">
    <property type="term" value="F:ATP binding"/>
    <property type="evidence" value="ECO:0007669"/>
    <property type="project" value="UniProtKB-UniRule"/>
</dbReference>
<evidence type="ECO:0000256" key="3">
    <source>
        <dbReference type="ARBA" id="ARBA00022692"/>
    </source>
</evidence>
<proteinExistence type="predicted"/>
<dbReference type="InterPro" id="IPR055414">
    <property type="entry name" value="LRR_R13L4/SHOC2-like"/>
</dbReference>
<evidence type="ECO:0000313" key="13">
    <source>
        <dbReference type="Proteomes" id="UP000325577"/>
    </source>
</evidence>
<dbReference type="SMART" id="SM00369">
    <property type="entry name" value="LRR_TYP"/>
    <property type="match status" value="4"/>
</dbReference>
<reference evidence="12 13" key="1">
    <citation type="submission" date="2019-09" db="EMBL/GenBank/DDBJ databases">
        <title>A chromosome-level genome assembly of the Chinese tupelo Nyssa sinensis.</title>
        <authorList>
            <person name="Yang X."/>
            <person name="Kang M."/>
            <person name="Yang Y."/>
            <person name="Xiong H."/>
            <person name="Wang M."/>
            <person name="Zhang Z."/>
            <person name="Wang Z."/>
            <person name="Wu H."/>
            <person name="Ma T."/>
            <person name="Liu J."/>
            <person name="Xi Z."/>
        </authorList>
    </citation>
    <scope>NUCLEOTIDE SEQUENCE [LARGE SCALE GENOMIC DNA]</scope>
    <source>
        <strain evidence="12">J267</strain>
        <tissue evidence="12">Leaf</tissue>
    </source>
</reference>
<dbReference type="InterPro" id="IPR050994">
    <property type="entry name" value="At_inactive_RLKs"/>
</dbReference>
<gene>
    <name evidence="12" type="ORF">F0562_012519</name>
</gene>
<dbReference type="InterPro" id="IPR001611">
    <property type="entry name" value="Leu-rich_rpt"/>
</dbReference>
<dbReference type="Gene3D" id="3.80.10.10">
    <property type="entry name" value="Ribonuclease Inhibitor"/>
    <property type="match status" value="2"/>
</dbReference>
<dbReference type="EMBL" id="CM018048">
    <property type="protein sequence ID" value="KAA8521859.1"/>
    <property type="molecule type" value="Genomic_DNA"/>
</dbReference>
<keyword evidence="10" id="KW-0547">Nucleotide-binding</keyword>
<dbReference type="InterPro" id="IPR011009">
    <property type="entry name" value="Kinase-like_dom_sf"/>
</dbReference>
<keyword evidence="7" id="KW-0472">Membrane</keyword>
<evidence type="ECO:0000256" key="10">
    <source>
        <dbReference type="PROSITE-ProRule" id="PRU10141"/>
    </source>
</evidence>
<dbReference type="Pfam" id="PF23598">
    <property type="entry name" value="LRR_14"/>
    <property type="match status" value="1"/>
</dbReference>
<dbReference type="FunFam" id="3.80.10.10:FF:000413">
    <property type="entry name" value="Inactive leucine-rich repeat receptor-like protein kinase"/>
    <property type="match status" value="1"/>
</dbReference>
<dbReference type="PROSITE" id="PS00107">
    <property type="entry name" value="PROTEIN_KINASE_ATP"/>
    <property type="match status" value="1"/>
</dbReference>
<keyword evidence="5" id="KW-0677">Repeat</keyword>
<dbReference type="InterPro" id="IPR003591">
    <property type="entry name" value="Leu-rich_rpt_typical-subtyp"/>
</dbReference>
<dbReference type="InterPro" id="IPR032675">
    <property type="entry name" value="LRR_dom_sf"/>
</dbReference>